<sequence length="110" mass="12505">MLFKVFAFLPNQDGNLQALSAAPCPLHPAEVMACRLHIQCCPKVDWWCDIRPAFRQPQAFLHPFLQLQDIIFKRDSGDASLSILRGKRPNRAGTQPHSRGFFSCPNHFCI</sequence>
<proteinExistence type="predicted"/>
<dbReference type="AlphaFoldDB" id="A0A4Y2RN13"/>
<accession>A0A4Y2RN13</accession>
<evidence type="ECO:0000313" key="2">
    <source>
        <dbReference type="Proteomes" id="UP000499080"/>
    </source>
</evidence>
<comment type="caution">
    <text evidence="1">The sequence shown here is derived from an EMBL/GenBank/DDBJ whole genome shotgun (WGS) entry which is preliminary data.</text>
</comment>
<organism evidence="1 2">
    <name type="scientific">Araneus ventricosus</name>
    <name type="common">Orbweaver spider</name>
    <name type="synonym">Epeira ventricosa</name>
    <dbReference type="NCBI Taxonomy" id="182803"/>
    <lineage>
        <taxon>Eukaryota</taxon>
        <taxon>Metazoa</taxon>
        <taxon>Ecdysozoa</taxon>
        <taxon>Arthropoda</taxon>
        <taxon>Chelicerata</taxon>
        <taxon>Arachnida</taxon>
        <taxon>Araneae</taxon>
        <taxon>Araneomorphae</taxon>
        <taxon>Entelegynae</taxon>
        <taxon>Araneoidea</taxon>
        <taxon>Araneidae</taxon>
        <taxon>Araneus</taxon>
    </lineage>
</organism>
<protein>
    <submittedName>
        <fullName evidence="1">Uncharacterized protein</fullName>
    </submittedName>
</protein>
<keyword evidence="2" id="KW-1185">Reference proteome</keyword>
<reference evidence="1 2" key="1">
    <citation type="journal article" date="2019" name="Sci. Rep.">
        <title>Orb-weaving spider Araneus ventricosus genome elucidates the spidroin gene catalogue.</title>
        <authorList>
            <person name="Kono N."/>
            <person name="Nakamura H."/>
            <person name="Ohtoshi R."/>
            <person name="Moran D.A.P."/>
            <person name="Shinohara A."/>
            <person name="Yoshida Y."/>
            <person name="Fujiwara M."/>
            <person name="Mori M."/>
            <person name="Tomita M."/>
            <person name="Arakawa K."/>
        </authorList>
    </citation>
    <scope>NUCLEOTIDE SEQUENCE [LARGE SCALE GENOMIC DNA]</scope>
</reference>
<name>A0A4Y2RN13_ARAVE</name>
<gene>
    <name evidence="1" type="ORF">AVEN_147766_1</name>
</gene>
<dbReference type="OrthoDB" id="8367841at2759"/>
<dbReference type="EMBL" id="BGPR01017621">
    <property type="protein sequence ID" value="GBN76716.1"/>
    <property type="molecule type" value="Genomic_DNA"/>
</dbReference>
<dbReference type="Proteomes" id="UP000499080">
    <property type="component" value="Unassembled WGS sequence"/>
</dbReference>
<evidence type="ECO:0000313" key="1">
    <source>
        <dbReference type="EMBL" id="GBN76716.1"/>
    </source>
</evidence>